<dbReference type="EMBL" id="CP014263">
    <property type="protein sequence ID" value="AQG80662.1"/>
    <property type="molecule type" value="Genomic_DNA"/>
</dbReference>
<reference evidence="3 4" key="1">
    <citation type="submission" date="2016-01" db="EMBL/GenBank/DDBJ databases">
        <authorList>
            <person name="Oliw E.H."/>
        </authorList>
    </citation>
    <scope>NUCLEOTIDE SEQUENCE [LARGE SCALE GENOMIC DNA]</scope>
    <source>
        <strain evidence="3 4">DY10</strain>
    </source>
</reference>
<evidence type="ECO:0000313" key="4">
    <source>
        <dbReference type="Proteomes" id="UP000187941"/>
    </source>
</evidence>
<evidence type="ECO:0000256" key="1">
    <source>
        <dbReference type="SAM" id="Phobius"/>
    </source>
</evidence>
<dbReference type="STRING" id="1178516.AWR27_15810"/>
<dbReference type="Proteomes" id="UP000187941">
    <property type="component" value="Chromosome"/>
</dbReference>
<dbReference type="KEGG" id="smon:AWR27_15810"/>
<dbReference type="GO" id="GO:0004175">
    <property type="term" value="F:endopeptidase activity"/>
    <property type="evidence" value="ECO:0007669"/>
    <property type="project" value="UniProtKB-ARBA"/>
</dbReference>
<feature type="transmembrane region" description="Helical" evidence="1">
    <location>
        <begin position="230"/>
        <end position="249"/>
    </location>
</feature>
<organism evidence="3 4">
    <name type="scientific">Spirosoma montaniterrae</name>
    <dbReference type="NCBI Taxonomy" id="1178516"/>
    <lineage>
        <taxon>Bacteria</taxon>
        <taxon>Pseudomonadati</taxon>
        <taxon>Bacteroidota</taxon>
        <taxon>Cytophagia</taxon>
        <taxon>Cytophagales</taxon>
        <taxon>Cytophagaceae</taxon>
        <taxon>Spirosoma</taxon>
    </lineage>
</organism>
<feature type="transmembrane region" description="Helical" evidence="1">
    <location>
        <begin position="52"/>
        <end position="74"/>
    </location>
</feature>
<dbReference type="OrthoDB" id="378663at2"/>
<feature type="domain" description="CAAX prenyl protease 2/Lysostaphin resistance protein A-like" evidence="2">
    <location>
        <begin position="135"/>
        <end position="240"/>
    </location>
</feature>
<dbReference type="InterPro" id="IPR003675">
    <property type="entry name" value="Rce1/LyrA-like_dom"/>
</dbReference>
<feature type="transmembrane region" description="Helical" evidence="1">
    <location>
        <begin position="174"/>
        <end position="193"/>
    </location>
</feature>
<dbReference type="RefSeq" id="WP_083732875.1">
    <property type="nucleotide sequence ID" value="NZ_CP014263.1"/>
</dbReference>
<keyword evidence="1" id="KW-0812">Transmembrane</keyword>
<keyword evidence="4" id="KW-1185">Reference proteome</keyword>
<feature type="transmembrane region" description="Helical" evidence="1">
    <location>
        <begin position="149"/>
        <end position="167"/>
    </location>
</feature>
<dbReference type="Pfam" id="PF02517">
    <property type="entry name" value="Rce1-like"/>
    <property type="match status" value="1"/>
</dbReference>
<feature type="transmembrane region" description="Helical" evidence="1">
    <location>
        <begin position="95"/>
        <end position="121"/>
    </location>
</feature>
<proteinExistence type="predicted"/>
<keyword evidence="1" id="KW-0472">Membrane</keyword>
<name>A0A1P9WZ58_9BACT</name>
<dbReference type="GO" id="GO:0080120">
    <property type="term" value="P:CAAX-box protein maturation"/>
    <property type="evidence" value="ECO:0007669"/>
    <property type="project" value="UniProtKB-ARBA"/>
</dbReference>
<accession>A0A1P9WZ58</accession>
<sequence length="251" mass="27328">MKTMHLQTPRTTGLTLFLFGLLGVASLLTVQFPLTNLPKAVLKQFSPAELQWLILVNPLLLLVIAVIVGSLLYRKVGLSIFHSGDFRRATIGQNLLVKGIVPGVFAGLSIIGVVLVFQALIPDELAQLGTETKLTVAARFLYGGVTEEIMLRFGLMTLFVWLLSVILRTQHPAVYWIAIVGAALLFGAGHLTALNLMVAQPSPTLVVYIVLANALAGVVFGWVYWRHGLVFAMIAHAVAHVVMLLSEFINH</sequence>
<evidence type="ECO:0000313" key="3">
    <source>
        <dbReference type="EMBL" id="AQG80662.1"/>
    </source>
</evidence>
<evidence type="ECO:0000259" key="2">
    <source>
        <dbReference type="Pfam" id="PF02517"/>
    </source>
</evidence>
<dbReference type="AlphaFoldDB" id="A0A1P9WZ58"/>
<protein>
    <recommendedName>
        <fullName evidence="2">CAAX prenyl protease 2/Lysostaphin resistance protein A-like domain-containing protein</fullName>
    </recommendedName>
</protein>
<feature type="transmembrane region" description="Helical" evidence="1">
    <location>
        <begin position="12"/>
        <end position="32"/>
    </location>
</feature>
<gene>
    <name evidence="3" type="ORF">AWR27_15810</name>
</gene>
<keyword evidence="1" id="KW-1133">Transmembrane helix</keyword>
<feature type="transmembrane region" description="Helical" evidence="1">
    <location>
        <begin position="205"/>
        <end position="225"/>
    </location>
</feature>